<dbReference type="Gene3D" id="3.30.300.30">
    <property type="match status" value="1"/>
</dbReference>
<evidence type="ECO:0000313" key="6">
    <source>
        <dbReference type="Proteomes" id="UP000447873"/>
    </source>
</evidence>
<dbReference type="Proteomes" id="UP000433883">
    <property type="component" value="Unassembled WGS sequence"/>
</dbReference>
<feature type="domain" description="AMP-dependent synthetase/ligase" evidence="1">
    <location>
        <begin position="17"/>
        <end position="403"/>
    </location>
</feature>
<gene>
    <name evidence="4" type="ORF">BLS_000908</name>
    <name evidence="5" type="ORF">EG327_003230</name>
    <name evidence="3" type="ORF">EG328_002943</name>
</gene>
<dbReference type="InterPro" id="IPR045851">
    <property type="entry name" value="AMP-bd_C_sf"/>
</dbReference>
<dbReference type="OrthoDB" id="6509636at2759"/>
<evidence type="ECO:0000313" key="7">
    <source>
        <dbReference type="Proteomes" id="UP000490939"/>
    </source>
</evidence>
<dbReference type="InterPro" id="IPR025110">
    <property type="entry name" value="AMP-bd_C"/>
</dbReference>
<dbReference type="SUPFAM" id="SSF56801">
    <property type="entry name" value="Acetyl-CoA synthetase-like"/>
    <property type="match status" value="1"/>
</dbReference>
<dbReference type="EMBL" id="WNWS01000185">
    <property type="protein sequence ID" value="KAE9975898.1"/>
    <property type="molecule type" value="Genomic_DNA"/>
</dbReference>
<accession>A0A8H3UUH1</accession>
<dbReference type="Proteomes" id="UP000490939">
    <property type="component" value="Unassembled WGS sequence"/>
</dbReference>
<protein>
    <recommendedName>
        <fullName evidence="8">Acetyl-CoA synthetase-like protein</fullName>
    </recommendedName>
</protein>
<reference evidence="3 6" key="1">
    <citation type="submission" date="2018-12" db="EMBL/GenBank/DDBJ databases">
        <title>Venturia inaequalis Genome Resource.</title>
        <authorList>
            <person name="Lichtner F.J."/>
        </authorList>
    </citation>
    <scope>NUCLEOTIDE SEQUENCE [LARGE SCALE GENOMIC DNA]</scope>
    <source>
        <strain evidence="3 6">120213</strain>
        <strain evidence="4">Bline_iso_100314</strain>
        <strain evidence="5 7">DMI_063113</strain>
    </source>
</reference>
<proteinExistence type="predicted"/>
<dbReference type="PANTHER" id="PTHR24096">
    <property type="entry name" value="LONG-CHAIN-FATTY-ACID--COA LIGASE"/>
    <property type="match status" value="1"/>
</dbReference>
<evidence type="ECO:0000313" key="3">
    <source>
        <dbReference type="EMBL" id="KAE9975898.1"/>
    </source>
</evidence>
<dbReference type="PANTHER" id="PTHR24096:SF265">
    <property type="entry name" value="ENZYME, PUTATIVE (AFU_ORTHOLOGUE AFUA_5G14270)-RELATED"/>
    <property type="match status" value="1"/>
</dbReference>
<dbReference type="Proteomes" id="UP000447873">
    <property type="component" value="Unassembled WGS sequence"/>
</dbReference>
<dbReference type="GO" id="GO:0019748">
    <property type="term" value="P:secondary metabolic process"/>
    <property type="evidence" value="ECO:0007669"/>
    <property type="project" value="TreeGrafter"/>
</dbReference>
<dbReference type="Gene3D" id="3.40.50.12780">
    <property type="entry name" value="N-terminal domain of ligase-like"/>
    <property type="match status" value="1"/>
</dbReference>
<keyword evidence="7" id="KW-1185">Reference proteome</keyword>
<name>A0A8H3UUH1_VENIN</name>
<dbReference type="InterPro" id="IPR042099">
    <property type="entry name" value="ANL_N_sf"/>
</dbReference>
<evidence type="ECO:0000313" key="4">
    <source>
        <dbReference type="EMBL" id="KAE9978036.1"/>
    </source>
</evidence>
<organism evidence="3 6">
    <name type="scientific">Venturia inaequalis</name>
    <name type="common">Apple scab fungus</name>
    <dbReference type="NCBI Taxonomy" id="5025"/>
    <lineage>
        <taxon>Eukaryota</taxon>
        <taxon>Fungi</taxon>
        <taxon>Dikarya</taxon>
        <taxon>Ascomycota</taxon>
        <taxon>Pezizomycotina</taxon>
        <taxon>Dothideomycetes</taxon>
        <taxon>Pleosporomycetidae</taxon>
        <taxon>Venturiales</taxon>
        <taxon>Venturiaceae</taxon>
        <taxon>Venturia</taxon>
    </lineage>
</organism>
<dbReference type="Pfam" id="PF13193">
    <property type="entry name" value="AMP-binding_C"/>
    <property type="match status" value="1"/>
</dbReference>
<sequence length="627" mass="68714">MSLLDCVFDSTVPVANKNAPLLIDAFNPDRCLSYNDIYSTVRKITAGLRANGIQPGDCVLVMSFNDILWHPLYLGIMGAGAVFTGVNPATKTDKLLHHMNLTKPKLLIVEPPKLDQILPAAETFGLTRKDIFLFDVRERQHYEDLQSWESLLQHGEEDWTVVSDPYTTVAHYATTSGTSGLFKAAKLSHSYHVEQVKARKTVEGLPYIPRRLVALPPFHVFATPIVPASIREGIATYIMPRWDMKSYVTAIKDFQISELFAPPPVVEPMAQSAKLAQSPICISEAPCAEGALCANCSEGALCTSENLKSVRQLWFGGDSMSYGPENPLFGVFHKEARIQPVYGMTEAGWIASGEWPERHTDDSVGRLLPMFEGAKIVDDLGKEVSEGQSGEILVKSPCMMLGYIDNPEASAKAFADGGWLSTGDYGHKANGKLYFSGRKKDIIKVNAYQVSPAEVEARLKQHHSIKDAAVIGIEGASSKGDLVRAYIVVREGTQFVEADIRSYLREYLSSYEIPAQFECIDSIPKSPTGKIERRVLKEGASEASPLTLSKVAAQNTERASKGLSFSTVQTYSTTGKSSIAGFVSTDGSVYSVDSMPAKKSDQQAVVHKTSRSTLGRFFSWLKAIFVS</sequence>
<dbReference type="Pfam" id="PF00501">
    <property type="entry name" value="AMP-binding"/>
    <property type="match status" value="1"/>
</dbReference>
<dbReference type="EMBL" id="WNWR01000207">
    <property type="protein sequence ID" value="KAE9988750.1"/>
    <property type="molecule type" value="Genomic_DNA"/>
</dbReference>
<evidence type="ECO:0000313" key="5">
    <source>
        <dbReference type="EMBL" id="KAE9988750.1"/>
    </source>
</evidence>
<feature type="domain" description="AMP-binding enzyme C-terminal" evidence="2">
    <location>
        <begin position="454"/>
        <end position="530"/>
    </location>
</feature>
<evidence type="ECO:0000259" key="2">
    <source>
        <dbReference type="Pfam" id="PF13193"/>
    </source>
</evidence>
<evidence type="ECO:0008006" key="8">
    <source>
        <dbReference type="Google" id="ProtNLM"/>
    </source>
</evidence>
<comment type="caution">
    <text evidence="3">The sequence shown here is derived from an EMBL/GenBank/DDBJ whole genome shotgun (WGS) entry which is preliminary data.</text>
</comment>
<dbReference type="InterPro" id="IPR000873">
    <property type="entry name" value="AMP-dep_synth/lig_dom"/>
</dbReference>
<evidence type="ECO:0000259" key="1">
    <source>
        <dbReference type="Pfam" id="PF00501"/>
    </source>
</evidence>
<dbReference type="GO" id="GO:0016405">
    <property type="term" value="F:CoA-ligase activity"/>
    <property type="evidence" value="ECO:0007669"/>
    <property type="project" value="TreeGrafter"/>
</dbReference>
<dbReference type="EMBL" id="WNWQ01000119">
    <property type="protein sequence ID" value="KAE9978036.1"/>
    <property type="molecule type" value="Genomic_DNA"/>
</dbReference>
<dbReference type="AlphaFoldDB" id="A0A8H3UUH1"/>